<comment type="caution">
    <text evidence="1">The sequence shown here is derived from an EMBL/GenBank/DDBJ whole genome shotgun (WGS) entry which is preliminary data.</text>
</comment>
<dbReference type="Proteomes" id="UP000298213">
    <property type="component" value="Unassembled WGS sequence"/>
</dbReference>
<protein>
    <recommendedName>
        <fullName evidence="3">XRE family transcriptional regulator</fullName>
    </recommendedName>
</protein>
<gene>
    <name evidence="1" type="ORF">E2493_04085</name>
</gene>
<sequence>MSFSKKDRKLQPKTGKTFPSSIKDEPLAIAIAAALREEFGDTPSALKTIARLTRSNERAVRNWFEGKNSPSAANLVILMRNSDRILRTVLTLADRHDLVVAAGLAGLRRQLLDAVAAIDGLPVGGFSSGSHNAESDTT</sequence>
<reference evidence="1 2" key="1">
    <citation type="submission" date="2019-03" db="EMBL/GenBank/DDBJ databases">
        <title>Genome sequence of Sphingomonas sp. 17J27-24.</title>
        <authorList>
            <person name="Kim M."/>
            <person name="Maeng S."/>
            <person name="Sathiyaraj S."/>
        </authorList>
    </citation>
    <scope>NUCLEOTIDE SEQUENCE [LARGE SCALE GENOMIC DNA]</scope>
    <source>
        <strain evidence="1 2">17J27-24</strain>
    </source>
</reference>
<dbReference type="AlphaFoldDB" id="A0A4Y8ZW68"/>
<accession>A0A4Y8ZW68</accession>
<evidence type="ECO:0000313" key="1">
    <source>
        <dbReference type="EMBL" id="TFI59385.1"/>
    </source>
</evidence>
<dbReference type="EMBL" id="SPDV01000007">
    <property type="protein sequence ID" value="TFI59385.1"/>
    <property type="molecule type" value="Genomic_DNA"/>
</dbReference>
<name>A0A4Y8ZW68_9SPHN</name>
<keyword evidence="2" id="KW-1185">Reference proteome</keyword>
<organism evidence="1 2">
    <name type="scientific">Sphingomonas parva</name>
    <dbReference type="NCBI Taxonomy" id="2555898"/>
    <lineage>
        <taxon>Bacteria</taxon>
        <taxon>Pseudomonadati</taxon>
        <taxon>Pseudomonadota</taxon>
        <taxon>Alphaproteobacteria</taxon>
        <taxon>Sphingomonadales</taxon>
        <taxon>Sphingomonadaceae</taxon>
        <taxon>Sphingomonas</taxon>
    </lineage>
</organism>
<dbReference type="RefSeq" id="WP_135084003.1">
    <property type="nucleotide sequence ID" value="NZ_SPDV01000007.1"/>
</dbReference>
<evidence type="ECO:0000313" key="2">
    <source>
        <dbReference type="Proteomes" id="UP000298213"/>
    </source>
</evidence>
<proteinExistence type="predicted"/>
<evidence type="ECO:0008006" key="3">
    <source>
        <dbReference type="Google" id="ProtNLM"/>
    </source>
</evidence>
<dbReference type="OrthoDB" id="8611097at2"/>